<name>A0A0S4TJJ3_CRYHO</name>
<evidence type="ECO:0000313" key="3">
    <source>
        <dbReference type="Proteomes" id="UP001429100"/>
    </source>
</evidence>
<evidence type="ECO:0000313" key="1">
    <source>
        <dbReference type="EMBL" id="CUV07550.1"/>
    </source>
</evidence>
<protein>
    <submittedName>
        <fullName evidence="1">Uncharacterized protein</fullName>
    </submittedName>
</protein>
<dbReference type="VEuPathDB" id="CryptoDB:CHUDEA8_60"/>
<dbReference type="VEuPathDB" id="CryptoDB:GY17_00002748"/>
<gene>
    <name evidence="1" type="ORF">CHUDEA8_60</name>
    <name evidence="2" type="ORF">GY17_00002748</name>
</gene>
<dbReference type="Proteomes" id="UP000199752">
    <property type="component" value="Chromosome 8"/>
</dbReference>
<organism evidence="1">
    <name type="scientific">Cryptosporidium hominis</name>
    <dbReference type="NCBI Taxonomy" id="237895"/>
    <lineage>
        <taxon>Eukaryota</taxon>
        <taxon>Sar</taxon>
        <taxon>Alveolata</taxon>
        <taxon>Apicomplexa</taxon>
        <taxon>Conoidasida</taxon>
        <taxon>Coccidia</taxon>
        <taxon>Eucoccidiorida</taxon>
        <taxon>Eimeriorina</taxon>
        <taxon>Cryptosporidiidae</taxon>
        <taxon>Cryptosporidium</taxon>
    </lineage>
</organism>
<reference evidence="1" key="2">
    <citation type="submission" date="2015-08" db="EMBL/GenBank/DDBJ databases">
        <authorList>
            <person name="Babu N.S."/>
            <person name="Beckwith C.J."/>
            <person name="Beseler K.G."/>
            <person name="Brison A."/>
            <person name="Carone J.V."/>
            <person name="Caskin T.P."/>
            <person name="Diamond M."/>
            <person name="Durham M.E."/>
            <person name="Foxe J.M."/>
            <person name="Go M."/>
            <person name="Henderson B.A."/>
            <person name="Jones I.B."/>
            <person name="McGettigan J.A."/>
            <person name="Micheletti S.J."/>
            <person name="Nasrallah M.E."/>
            <person name="Ortiz D."/>
            <person name="Piller C.R."/>
            <person name="Privatt S.R."/>
            <person name="Schneider S.L."/>
            <person name="Sharp S."/>
            <person name="Smith T.C."/>
            <person name="Stanton J.D."/>
            <person name="Ullery H.E."/>
            <person name="Wilson R.J."/>
            <person name="Serrano M.G."/>
            <person name="Buck G."/>
            <person name="Lee V."/>
            <person name="Wang Y."/>
            <person name="Carvalho R."/>
            <person name="Voegtly L."/>
            <person name="Shi R."/>
            <person name="Duckworth R."/>
            <person name="Johnson A."/>
            <person name="Loviza R."/>
            <person name="Walstead R."/>
            <person name="Shah Z."/>
            <person name="Kiflezghi M."/>
            <person name="Wade K."/>
            <person name="Ball S.L."/>
            <person name="Bradley K.W."/>
            <person name="Asai D.J."/>
            <person name="Bowman C.A."/>
            <person name="Russell D.A."/>
            <person name="Pope W.H."/>
            <person name="Jacobs-Sera D."/>
            <person name="Hendrix R.W."/>
            <person name="Hatfull G.F."/>
        </authorList>
    </citation>
    <scope>NUCLEOTIDE SEQUENCE [LARGE SCALE GENOMIC DNA]</scope>
</reference>
<dbReference type="AlphaFoldDB" id="A0A0S4TJJ3"/>
<dbReference type="Proteomes" id="UP001429100">
    <property type="component" value="Unassembled WGS sequence"/>
</dbReference>
<sequence>MSFKKFISATIFISFLLIFQGILFDNGDSPSIKQLKYSFITLPRTYSLQQGSRKESCCSGFWGRLRSFFGSCFGSCSKSEEEEEVESLEGRYSQFQSTASGFTLHAVDLTLTCEKEGDRTTTKTQNDLRKLFDSYGRFICTEKDLRPACKELFKRIKHQTKKLNKKGMGCQLFFSNGVFLID</sequence>
<dbReference type="OrthoDB" id="344104at2759"/>
<evidence type="ECO:0000313" key="2">
    <source>
        <dbReference type="EMBL" id="PPS95412.1"/>
    </source>
</evidence>
<accession>A0A0S4TJJ3</accession>
<reference evidence="2 3" key="3">
    <citation type="submission" date="2017-10" db="EMBL/GenBank/DDBJ databases">
        <title>Consistent, comparative and evidence-based genome annotation and re-annotation for the closely-related species, Cryptosporidium parvum, C. hominis and C. tyzzeri.</title>
        <authorList>
            <person name="Baptista R.P."/>
            <person name="Li Y."/>
            <person name="Sateriale A."/>
            <person name="Striepen B."/>
            <person name="Kissinger J.C."/>
        </authorList>
    </citation>
    <scope>NUCLEOTIDE SEQUENCE [LARGE SCALE GENOMIC DNA]</scope>
    <source>
        <strain evidence="2">30976</strain>
    </source>
</reference>
<dbReference type="EMBL" id="LN877954">
    <property type="protein sequence ID" value="CUV07550.1"/>
    <property type="molecule type" value="Genomic_DNA"/>
</dbReference>
<keyword evidence="3" id="KW-1185">Reference proteome</keyword>
<dbReference type="VEuPathDB" id="CryptoDB:Chro.80015"/>
<dbReference type="EMBL" id="JTAI01000001">
    <property type="protein sequence ID" value="PPS95412.1"/>
    <property type="molecule type" value="Genomic_DNA"/>
</dbReference>
<dbReference type="VEuPathDB" id="CryptoDB:ChTU502y2012_409g0535"/>
<reference evidence="2 3" key="1">
    <citation type="submission" date="2014-11" db="EMBL/GenBank/DDBJ databases">
        <title>Comparative genomic analysis of Cryptosporidium hominis reveals occurrence of genetic recombination in virulent subtypes.</title>
        <authorList>
            <person name="Guo Y."/>
            <person name="Tang K."/>
            <person name="Frace M."/>
            <person name="Li N."/>
            <person name="Roellig D.M."/>
            <person name="Sammons S."/>
            <person name="Knipe K."/>
            <person name="Rowe L."/>
            <person name="Feng Y."/>
            <person name="Xiao L."/>
        </authorList>
    </citation>
    <scope>NUCLEOTIDE SEQUENCE [LARGE SCALE GENOMIC DNA]</scope>
    <source>
        <strain evidence="2">30976</strain>
    </source>
</reference>
<proteinExistence type="predicted"/>